<dbReference type="InterPro" id="IPR011659">
    <property type="entry name" value="WD40"/>
</dbReference>
<feature type="signal peptide" evidence="1">
    <location>
        <begin position="1"/>
        <end position="21"/>
    </location>
</feature>
<dbReference type="EMBL" id="CP120682">
    <property type="protein sequence ID" value="WKN35507.1"/>
    <property type="molecule type" value="Genomic_DNA"/>
</dbReference>
<organism evidence="2">
    <name type="scientific">Roseihalotalea indica</name>
    <dbReference type="NCBI Taxonomy" id="2867963"/>
    <lineage>
        <taxon>Bacteria</taxon>
        <taxon>Pseudomonadati</taxon>
        <taxon>Bacteroidota</taxon>
        <taxon>Cytophagia</taxon>
        <taxon>Cytophagales</taxon>
        <taxon>Catalimonadaceae</taxon>
        <taxon>Roseihalotalea</taxon>
    </lineage>
</organism>
<accession>A0AA49GJR6</accession>
<name>A0AA49GJR6_9BACT</name>
<feature type="chain" id="PRO_5041446091" description="WD40-like Beta Propeller Repeat" evidence="1">
    <location>
        <begin position="22"/>
        <end position="300"/>
    </location>
</feature>
<evidence type="ECO:0008006" key="3">
    <source>
        <dbReference type="Google" id="ProtNLM"/>
    </source>
</evidence>
<keyword evidence="1" id="KW-0732">Signal</keyword>
<reference evidence="2" key="1">
    <citation type="journal article" date="2023" name="Comput. Struct. Biotechnol. J.">
        <title>Discovery of a novel marine Bacteroidetes with a rich repertoire of carbohydrate-active enzymes.</title>
        <authorList>
            <person name="Chen B."/>
            <person name="Liu G."/>
            <person name="Chen Q."/>
            <person name="Wang H."/>
            <person name="Liu L."/>
            <person name="Tang K."/>
        </authorList>
    </citation>
    <scope>NUCLEOTIDE SEQUENCE</scope>
    <source>
        <strain evidence="2">TK19036</strain>
    </source>
</reference>
<proteinExistence type="predicted"/>
<protein>
    <recommendedName>
        <fullName evidence="3">WD40-like Beta Propeller Repeat</fullName>
    </recommendedName>
</protein>
<evidence type="ECO:0000313" key="2">
    <source>
        <dbReference type="EMBL" id="WKN35507.1"/>
    </source>
</evidence>
<dbReference type="Pfam" id="PF07676">
    <property type="entry name" value="PD40"/>
    <property type="match status" value="1"/>
</dbReference>
<reference evidence="2" key="2">
    <citation type="journal article" date="2024" name="Antonie Van Leeuwenhoek">
        <title>Roseihalotalea indica gen. nov., sp. nov., a halophilic Bacteroidetes from mesopelagic Southwest Indian Ocean with higher carbohydrate metabolic potential.</title>
        <authorList>
            <person name="Chen B."/>
            <person name="Zhang M."/>
            <person name="Lin D."/>
            <person name="Ye J."/>
            <person name="Tang K."/>
        </authorList>
    </citation>
    <scope>NUCLEOTIDE SEQUENCE</scope>
    <source>
        <strain evidence="2">TK19036</strain>
    </source>
</reference>
<evidence type="ECO:0000256" key="1">
    <source>
        <dbReference type="SAM" id="SignalP"/>
    </source>
</evidence>
<sequence>MRSLTTIFVLLILFSGSRLTAQSLSFTEAIKLPNAINSVHEESNLFVSDDNSILIFSRSANKQSDKATELYFGTKNDDDKWSYVMPFPQNDANGADELRVVGMTESRKHYFIENLASKKPKLYVQRCGNEFCQYHLDRVDIKIKGKKLQDIYVHPDDSVMLFSMMPDNDVNQGQEDIYVSLKNSKGVWSEPKNLGVTLNSDQSEITPYLSHDKKRLFFASTRDESIGGYDIFYTDRLYDSWILWTVPRRLDDAINTTANETSFFINDNAAYFMRDQNGDNDIFQSQKEDYFPVSAEGEGQ</sequence>
<gene>
    <name evidence="2" type="ORF">K4G66_24335</name>
</gene>
<dbReference type="AlphaFoldDB" id="A0AA49GJR6"/>